<dbReference type="Gramene" id="AET6Gv20141200.5">
    <property type="protein sequence ID" value="AET6Gv20141200.5"/>
    <property type="gene ID" value="AET6Gv20141200"/>
</dbReference>
<evidence type="ECO:0000313" key="1">
    <source>
        <dbReference type="EnsemblPlants" id="AET6Gv20141200.5"/>
    </source>
</evidence>
<keyword evidence="2" id="KW-1185">Reference proteome</keyword>
<reference evidence="2" key="2">
    <citation type="journal article" date="2017" name="Nat. Plants">
        <title>The Aegilops tauschii genome reveals multiple impacts of transposons.</title>
        <authorList>
            <person name="Zhao G."/>
            <person name="Zou C."/>
            <person name="Li K."/>
            <person name="Wang K."/>
            <person name="Li T."/>
            <person name="Gao L."/>
            <person name="Zhang X."/>
            <person name="Wang H."/>
            <person name="Yang Z."/>
            <person name="Liu X."/>
            <person name="Jiang W."/>
            <person name="Mao L."/>
            <person name="Kong X."/>
            <person name="Jiao Y."/>
            <person name="Jia J."/>
        </authorList>
    </citation>
    <scope>NUCLEOTIDE SEQUENCE [LARGE SCALE GENOMIC DNA]</scope>
    <source>
        <strain evidence="2">cv. AL8/78</strain>
    </source>
</reference>
<dbReference type="EnsemblPlants" id="AET6Gv20141200.5">
    <property type="protein sequence ID" value="AET6Gv20141200.5"/>
    <property type="gene ID" value="AET6Gv20141200"/>
</dbReference>
<proteinExistence type="predicted"/>
<organism evidence="1 2">
    <name type="scientific">Aegilops tauschii subsp. strangulata</name>
    <name type="common">Goatgrass</name>
    <dbReference type="NCBI Taxonomy" id="200361"/>
    <lineage>
        <taxon>Eukaryota</taxon>
        <taxon>Viridiplantae</taxon>
        <taxon>Streptophyta</taxon>
        <taxon>Embryophyta</taxon>
        <taxon>Tracheophyta</taxon>
        <taxon>Spermatophyta</taxon>
        <taxon>Magnoliopsida</taxon>
        <taxon>Liliopsida</taxon>
        <taxon>Poales</taxon>
        <taxon>Poaceae</taxon>
        <taxon>BOP clade</taxon>
        <taxon>Pooideae</taxon>
        <taxon>Triticodae</taxon>
        <taxon>Triticeae</taxon>
        <taxon>Triticinae</taxon>
        <taxon>Aegilops</taxon>
    </lineage>
</organism>
<reference evidence="2" key="1">
    <citation type="journal article" date="2014" name="Science">
        <title>Ancient hybridizations among the ancestral genomes of bread wheat.</title>
        <authorList>
            <consortium name="International Wheat Genome Sequencing Consortium,"/>
            <person name="Marcussen T."/>
            <person name="Sandve S.R."/>
            <person name="Heier L."/>
            <person name="Spannagl M."/>
            <person name="Pfeifer M."/>
            <person name="Jakobsen K.S."/>
            <person name="Wulff B.B."/>
            <person name="Steuernagel B."/>
            <person name="Mayer K.F."/>
            <person name="Olsen O.A."/>
        </authorList>
    </citation>
    <scope>NUCLEOTIDE SEQUENCE [LARGE SCALE GENOMIC DNA]</scope>
    <source>
        <strain evidence="2">cv. AL8/78</strain>
    </source>
</reference>
<reference evidence="1" key="4">
    <citation type="submission" date="2019-03" db="UniProtKB">
        <authorList>
            <consortium name="EnsemblPlants"/>
        </authorList>
    </citation>
    <scope>IDENTIFICATION</scope>
</reference>
<sequence length="68" mass="7930">MNLINQRSAWAPHSDVQGLKLCRSELKTHSTYLQERSVCVQGSKMNLIDQIDESRIRTFRRSVRVQDV</sequence>
<name>A0A453MY20_AEGTS</name>
<evidence type="ECO:0000313" key="2">
    <source>
        <dbReference type="Proteomes" id="UP000015105"/>
    </source>
</evidence>
<accession>A0A453MY20</accession>
<protein>
    <submittedName>
        <fullName evidence="1">Uncharacterized protein</fullName>
    </submittedName>
</protein>
<reference evidence="1" key="5">
    <citation type="journal article" date="2021" name="G3 (Bethesda)">
        <title>Aegilops tauschii genome assembly Aet v5.0 features greater sequence contiguity and improved annotation.</title>
        <authorList>
            <person name="Wang L."/>
            <person name="Zhu T."/>
            <person name="Rodriguez J.C."/>
            <person name="Deal K.R."/>
            <person name="Dubcovsky J."/>
            <person name="McGuire P.E."/>
            <person name="Lux T."/>
            <person name="Spannagl M."/>
            <person name="Mayer K.F.X."/>
            <person name="Baldrich P."/>
            <person name="Meyers B.C."/>
            <person name="Huo N."/>
            <person name="Gu Y.Q."/>
            <person name="Zhou H."/>
            <person name="Devos K.M."/>
            <person name="Bennetzen J.L."/>
            <person name="Unver T."/>
            <person name="Budak H."/>
            <person name="Gulick P.J."/>
            <person name="Galiba G."/>
            <person name="Kalapos B."/>
            <person name="Nelson D.R."/>
            <person name="Li P."/>
            <person name="You F.M."/>
            <person name="Luo M.C."/>
            <person name="Dvorak J."/>
        </authorList>
    </citation>
    <scope>NUCLEOTIDE SEQUENCE [LARGE SCALE GENOMIC DNA]</scope>
    <source>
        <strain evidence="1">cv. AL8/78</strain>
    </source>
</reference>
<dbReference type="Proteomes" id="UP000015105">
    <property type="component" value="Chromosome 6D"/>
</dbReference>
<dbReference type="AlphaFoldDB" id="A0A453MY20"/>
<reference evidence="1" key="3">
    <citation type="journal article" date="2017" name="Nature">
        <title>Genome sequence of the progenitor of the wheat D genome Aegilops tauschii.</title>
        <authorList>
            <person name="Luo M.C."/>
            <person name="Gu Y.Q."/>
            <person name="Puiu D."/>
            <person name="Wang H."/>
            <person name="Twardziok S.O."/>
            <person name="Deal K.R."/>
            <person name="Huo N."/>
            <person name="Zhu T."/>
            <person name="Wang L."/>
            <person name="Wang Y."/>
            <person name="McGuire P.E."/>
            <person name="Liu S."/>
            <person name="Long H."/>
            <person name="Ramasamy R.K."/>
            <person name="Rodriguez J.C."/>
            <person name="Van S.L."/>
            <person name="Yuan L."/>
            <person name="Wang Z."/>
            <person name="Xia Z."/>
            <person name="Xiao L."/>
            <person name="Anderson O.D."/>
            <person name="Ouyang S."/>
            <person name="Liang Y."/>
            <person name="Zimin A.V."/>
            <person name="Pertea G."/>
            <person name="Qi P."/>
            <person name="Bennetzen J.L."/>
            <person name="Dai X."/>
            <person name="Dawson M.W."/>
            <person name="Muller H.G."/>
            <person name="Kugler K."/>
            <person name="Rivarola-Duarte L."/>
            <person name="Spannagl M."/>
            <person name="Mayer K.F.X."/>
            <person name="Lu F.H."/>
            <person name="Bevan M.W."/>
            <person name="Leroy P."/>
            <person name="Li P."/>
            <person name="You F.M."/>
            <person name="Sun Q."/>
            <person name="Liu Z."/>
            <person name="Lyons E."/>
            <person name="Wicker T."/>
            <person name="Salzberg S.L."/>
            <person name="Devos K.M."/>
            <person name="Dvorak J."/>
        </authorList>
    </citation>
    <scope>NUCLEOTIDE SEQUENCE [LARGE SCALE GENOMIC DNA]</scope>
    <source>
        <strain evidence="1">cv. AL8/78</strain>
    </source>
</reference>